<dbReference type="AlphaFoldDB" id="A0A2J6QGP9"/>
<evidence type="ECO:0000256" key="1">
    <source>
        <dbReference type="SAM" id="MobiDB-lite"/>
    </source>
</evidence>
<accession>A0A2J6QGP9</accession>
<organism evidence="2 3">
    <name type="scientific">Hyaloscypha hepaticicola</name>
    <dbReference type="NCBI Taxonomy" id="2082293"/>
    <lineage>
        <taxon>Eukaryota</taxon>
        <taxon>Fungi</taxon>
        <taxon>Dikarya</taxon>
        <taxon>Ascomycota</taxon>
        <taxon>Pezizomycotina</taxon>
        <taxon>Leotiomycetes</taxon>
        <taxon>Helotiales</taxon>
        <taxon>Hyaloscyphaceae</taxon>
        <taxon>Hyaloscypha</taxon>
    </lineage>
</organism>
<dbReference type="Proteomes" id="UP000235672">
    <property type="component" value="Unassembled WGS sequence"/>
</dbReference>
<feature type="compositionally biased region" description="Basic and acidic residues" evidence="1">
    <location>
        <begin position="338"/>
        <end position="348"/>
    </location>
</feature>
<dbReference type="EMBL" id="KZ613470">
    <property type="protein sequence ID" value="PMD25444.1"/>
    <property type="molecule type" value="Genomic_DNA"/>
</dbReference>
<evidence type="ECO:0000313" key="2">
    <source>
        <dbReference type="EMBL" id="PMD25444.1"/>
    </source>
</evidence>
<dbReference type="OrthoDB" id="3538597at2759"/>
<sequence>MEEHWTNRVRPNKTQRAPETTLYASIVYHTVVTYNWELHRILFCLVFDAEALSKVKDYKKKTSPPGVFKNAKRFTRSNAETLILSLKSQSIQQNLASALASTRQALSQSRGASDSNPCPTFEFRDEAYVENGWGEKKTHELINRVYGWCRKNSEEPTESFLRVSHQWNSLTSSSTGSTVASYFPNSVPATGEQYALVAQYDRYSRITLCIYVTPGFTEAIDRLRETLDNAFENDVLYKYSPKDLVSNNWKDVYKKWRTTDSASCKEIMAKIQKWKQGMPDDVPASLRTTFSTTGKAKVRPVDNQPPLPQTPSSNASSNASSIRTPTPTSEVPVLTEAESNRKRPREDADVNDGLPMQKKVKNKEIIILD</sequence>
<protein>
    <submittedName>
        <fullName evidence="2">Uncharacterized protein</fullName>
    </submittedName>
</protein>
<proteinExistence type="predicted"/>
<feature type="compositionally biased region" description="Low complexity" evidence="1">
    <location>
        <begin position="312"/>
        <end position="321"/>
    </location>
</feature>
<evidence type="ECO:0000313" key="3">
    <source>
        <dbReference type="Proteomes" id="UP000235672"/>
    </source>
</evidence>
<name>A0A2J6QGP9_9HELO</name>
<feature type="region of interest" description="Disordered" evidence="1">
    <location>
        <begin position="291"/>
        <end position="369"/>
    </location>
</feature>
<gene>
    <name evidence="2" type="ORF">NA56DRAFT_435758</name>
</gene>
<reference evidence="2 3" key="1">
    <citation type="submission" date="2016-05" db="EMBL/GenBank/DDBJ databases">
        <title>A degradative enzymes factory behind the ericoid mycorrhizal symbiosis.</title>
        <authorList>
            <consortium name="DOE Joint Genome Institute"/>
            <person name="Martino E."/>
            <person name="Morin E."/>
            <person name="Grelet G."/>
            <person name="Kuo A."/>
            <person name="Kohler A."/>
            <person name="Daghino S."/>
            <person name="Barry K."/>
            <person name="Choi C."/>
            <person name="Cichocki N."/>
            <person name="Clum A."/>
            <person name="Copeland A."/>
            <person name="Hainaut M."/>
            <person name="Haridas S."/>
            <person name="Labutti K."/>
            <person name="Lindquist E."/>
            <person name="Lipzen A."/>
            <person name="Khouja H.-R."/>
            <person name="Murat C."/>
            <person name="Ohm R."/>
            <person name="Olson A."/>
            <person name="Spatafora J."/>
            <person name="Veneault-Fourrey C."/>
            <person name="Henrissat B."/>
            <person name="Grigoriev I."/>
            <person name="Martin F."/>
            <person name="Perotto S."/>
        </authorList>
    </citation>
    <scope>NUCLEOTIDE SEQUENCE [LARGE SCALE GENOMIC DNA]</scope>
    <source>
        <strain evidence="2 3">UAMH 7357</strain>
    </source>
</reference>
<keyword evidence="3" id="KW-1185">Reference proteome</keyword>